<protein>
    <submittedName>
        <fullName evidence="2">SDR family oxidoreductase</fullName>
    </submittedName>
</protein>
<organism evidence="2 3">
    <name type="scientific">Echinicola soli</name>
    <dbReference type="NCBI Taxonomy" id="2591634"/>
    <lineage>
        <taxon>Bacteria</taxon>
        <taxon>Pseudomonadati</taxon>
        <taxon>Bacteroidota</taxon>
        <taxon>Cytophagia</taxon>
        <taxon>Cytophagales</taxon>
        <taxon>Cyclobacteriaceae</taxon>
        <taxon>Echinicola</taxon>
    </lineage>
</organism>
<dbReference type="KEGG" id="echi:FKX85_18395"/>
<dbReference type="OrthoDB" id="9803892at2"/>
<name>A0A514CMC6_9BACT</name>
<dbReference type="EMBL" id="CP041253">
    <property type="protein sequence ID" value="QDH80907.1"/>
    <property type="molecule type" value="Genomic_DNA"/>
</dbReference>
<dbReference type="CDD" id="cd05243">
    <property type="entry name" value="SDR_a5"/>
    <property type="match status" value="1"/>
</dbReference>
<evidence type="ECO:0000313" key="3">
    <source>
        <dbReference type="Proteomes" id="UP000316614"/>
    </source>
</evidence>
<sequence>MKVLVIGANGQIGQLIVDKLQGAGDFSPVAMIRKEEQVAGFKEKGIDSVLADLEGSVEDLAKAMEGSDAVVFTAGSGGTTGADKTLLIDLDGAVKCVEAAEKTGVKRFVMISALQANNRENWNDTLRPYYVAKHYADRMLAASSLDYTIIRPGGLLNEPGNGKVHAAATVERSTIPREDVAATVIAVLQNNHTVKKAFDLVSGEEPIADALGRL</sequence>
<dbReference type="InterPro" id="IPR016040">
    <property type="entry name" value="NAD(P)-bd_dom"/>
</dbReference>
<evidence type="ECO:0000313" key="2">
    <source>
        <dbReference type="EMBL" id="QDH80907.1"/>
    </source>
</evidence>
<feature type="domain" description="NAD(P)-binding" evidence="1">
    <location>
        <begin position="7"/>
        <end position="190"/>
    </location>
</feature>
<accession>A0A514CMC6</accession>
<dbReference type="Proteomes" id="UP000316614">
    <property type="component" value="Chromosome"/>
</dbReference>
<dbReference type="Gene3D" id="3.40.50.720">
    <property type="entry name" value="NAD(P)-binding Rossmann-like Domain"/>
    <property type="match status" value="1"/>
</dbReference>
<dbReference type="PANTHER" id="PTHR15020">
    <property type="entry name" value="FLAVIN REDUCTASE-RELATED"/>
    <property type="match status" value="1"/>
</dbReference>
<reference evidence="2 3" key="1">
    <citation type="submission" date="2019-06" db="EMBL/GenBank/DDBJ databases">
        <title>Echinicola alkalisoli sp. nov. isolated from saline soil.</title>
        <authorList>
            <person name="Sun J.-Q."/>
            <person name="Xu L."/>
        </authorList>
    </citation>
    <scope>NUCLEOTIDE SEQUENCE [LARGE SCALE GENOMIC DNA]</scope>
    <source>
        <strain evidence="2 3">LN3S3</strain>
    </source>
</reference>
<evidence type="ECO:0000259" key="1">
    <source>
        <dbReference type="Pfam" id="PF13460"/>
    </source>
</evidence>
<dbReference type="Pfam" id="PF13460">
    <property type="entry name" value="NAD_binding_10"/>
    <property type="match status" value="1"/>
</dbReference>
<keyword evidence="3" id="KW-1185">Reference proteome</keyword>
<dbReference type="InterPro" id="IPR036291">
    <property type="entry name" value="NAD(P)-bd_dom_sf"/>
</dbReference>
<dbReference type="AlphaFoldDB" id="A0A514CMC6"/>
<dbReference type="RefSeq" id="WP_141616127.1">
    <property type="nucleotide sequence ID" value="NZ_CP041253.1"/>
</dbReference>
<dbReference type="PANTHER" id="PTHR15020:SF50">
    <property type="entry name" value="UPF0659 PROTEIN YMR090W"/>
    <property type="match status" value="1"/>
</dbReference>
<dbReference type="SUPFAM" id="SSF51735">
    <property type="entry name" value="NAD(P)-binding Rossmann-fold domains"/>
    <property type="match status" value="1"/>
</dbReference>
<proteinExistence type="predicted"/>
<gene>
    <name evidence="2" type="ORF">FKX85_18395</name>
</gene>